<name>A0A3G5ACF5_9VIRU</name>
<protein>
    <submittedName>
        <fullName evidence="1">Uncharacterized protein</fullName>
    </submittedName>
</protein>
<organism evidence="1">
    <name type="scientific">Hyperionvirus sp</name>
    <dbReference type="NCBI Taxonomy" id="2487770"/>
    <lineage>
        <taxon>Viruses</taxon>
        <taxon>Varidnaviria</taxon>
        <taxon>Bamfordvirae</taxon>
        <taxon>Nucleocytoviricota</taxon>
        <taxon>Megaviricetes</taxon>
        <taxon>Imitervirales</taxon>
        <taxon>Mimiviridae</taxon>
        <taxon>Klosneuvirinae</taxon>
    </lineage>
</organism>
<evidence type="ECO:0000313" key="1">
    <source>
        <dbReference type="EMBL" id="AYV84896.1"/>
    </source>
</evidence>
<accession>A0A3G5ACF5</accession>
<gene>
    <name evidence="1" type="ORF">Hyperionvirus51_3</name>
</gene>
<sequence length="240" mass="28052">MLQIKLEGFIIYDICDRYVLPIYSYICPCNVKIYLSDFLGSKTPLIFRPKFFKKYAALAEKNNISRVEFMEKIPHEDLTDELKNMNKLHPTEPCLKKSPLYRPAAVYCLEIYDCPQQNMNILYPSLLESDNFEIGPWIGKFALNYWATCKYSWYSNRNFNATVEDIKSYTAEASETHLLAKIKADEQILFTEINKGFASTNIILPLINIIIEYNCPPLHLMGKIIEKFKSDFERYTVVNF</sequence>
<dbReference type="EMBL" id="MK072433">
    <property type="protein sequence ID" value="AYV84896.1"/>
    <property type="molecule type" value="Genomic_DNA"/>
</dbReference>
<reference evidence="1" key="1">
    <citation type="submission" date="2018-10" db="EMBL/GenBank/DDBJ databases">
        <title>Hidden diversity of soil giant viruses.</title>
        <authorList>
            <person name="Schulz F."/>
            <person name="Alteio L."/>
            <person name="Goudeau D."/>
            <person name="Ryan E.M."/>
            <person name="Malmstrom R.R."/>
            <person name="Blanchard J."/>
            <person name="Woyke T."/>
        </authorList>
    </citation>
    <scope>NUCLEOTIDE SEQUENCE</scope>
    <source>
        <strain evidence="1">HYV1</strain>
    </source>
</reference>
<proteinExistence type="predicted"/>